<dbReference type="PANTHER" id="PTHR48065">
    <property type="entry name" value="OS10G0469600 PROTEIN"/>
    <property type="match status" value="1"/>
</dbReference>
<comment type="similarity">
    <text evidence="2">Belongs to the RLP family.</text>
</comment>
<keyword evidence="4 9" id="KW-0812">Transmembrane</keyword>
<evidence type="ECO:0000256" key="1">
    <source>
        <dbReference type="ARBA" id="ARBA00004167"/>
    </source>
</evidence>
<feature type="domain" description="Leucine-rich repeat-containing N-terminal plant-type" evidence="11">
    <location>
        <begin position="37"/>
        <end position="78"/>
    </location>
</feature>
<keyword evidence="5" id="KW-0677">Repeat</keyword>
<dbReference type="SUPFAM" id="SSF52058">
    <property type="entry name" value="L domain-like"/>
    <property type="match status" value="1"/>
</dbReference>
<dbReference type="InterPro" id="IPR032675">
    <property type="entry name" value="LRR_dom_sf"/>
</dbReference>
<proteinExistence type="inferred from homology"/>
<dbReference type="InterPro" id="IPR001611">
    <property type="entry name" value="Leu-rich_rpt"/>
</dbReference>
<dbReference type="Pfam" id="PF00560">
    <property type="entry name" value="LRR_1"/>
    <property type="match status" value="3"/>
</dbReference>
<keyword evidence="3" id="KW-0433">Leucine-rich repeat</keyword>
<evidence type="ECO:0000256" key="5">
    <source>
        <dbReference type="ARBA" id="ARBA00022737"/>
    </source>
</evidence>
<sequence>MISPYVVTLFHLLLLYSFGFSVGFKESRKSGESNCRENERQALLNFKQSLIDHYGRLSTWTDHQNNTDCCNWEGIQCSHQTAMAEKSINRTQTQRLIYGYNITYREIYGPFASFYYQLDITWVWKGVEHVFRDPQYSLMSIDLSCNDLNGEIPKEVVYLFGIVSLNLSRNNLSGEIPSEIGNLSSLESLDLSRNHLHGRIPSSLSQLDFLGKLDLSYNYLSGRIPLERHFQTFEASSFEGNIDLCGEQLNKSCPGDHTTAKPEEAAGGDGDDSVFYEALYMSMGVGFFVGFWGLIGPILIWKPWRIGYLRFLNRLTTEIQL</sequence>
<feature type="chain" id="PRO_5035838469" description="Leucine-rich repeat-containing N-terminal plant-type domain-containing protein" evidence="10">
    <location>
        <begin position="24"/>
        <end position="321"/>
    </location>
</feature>
<evidence type="ECO:0000259" key="11">
    <source>
        <dbReference type="Pfam" id="PF08263"/>
    </source>
</evidence>
<evidence type="ECO:0000256" key="7">
    <source>
        <dbReference type="ARBA" id="ARBA00023136"/>
    </source>
</evidence>
<organism evidence="12 13">
    <name type="scientific">Phaseolus angularis</name>
    <name type="common">Azuki bean</name>
    <name type="synonym">Vigna angularis</name>
    <dbReference type="NCBI Taxonomy" id="3914"/>
    <lineage>
        <taxon>Eukaryota</taxon>
        <taxon>Viridiplantae</taxon>
        <taxon>Streptophyta</taxon>
        <taxon>Embryophyta</taxon>
        <taxon>Tracheophyta</taxon>
        <taxon>Spermatophyta</taxon>
        <taxon>Magnoliopsida</taxon>
        <taxon>eudicotyledons</taxon>
        <taxon>Gunneridae</taxon>
        <taxon>Pentapetalae</taxon>
        <taxon>rosids</taxon>
        <taxon>fabids</taxon>
        <taxon>Fabales</taxon>
        <taxon>Fabaceae</taxon>
        <taxon>Papilionoideae</taxon>
        <taxon>50 kb inversion clade</taxon>
        <taxon>NPAAA clade</taxon>
        <taxon>indigoferoid/millettioid clade</taxon>
        <taxon>Phaseoleae</taxon>
        <taxon>Vigna</taxon>
    </lineage>
</organism>
<gene>
    <name evidence="12" type="ORF">HKW66_Vig0117160</name>
</gene>
<evidence type="ECO:0000256" key="8">
    <source>
        <dbReference type="ARBA" id="ARBA00023180"/>
    </source>
</evidence>
<feature type="transmembrane region" description="Helical" evidence="9">
    <location>
        <begin position="279"/>
        <end position="301"/>
    </location>
</feature>
<dbReference type="InterPro" id="IPR013210">
    <property type="entry name" value="LRR_N_plant-typ"/>
</dbReference>
<dbReference type="Proteomes" id="UP000743370">
    <property type="component" value="Unassembled WGS sequence"/>
</dbReference>
<reference evidence="12 13" key="1">
    <citation type="submission" date="2020-05" db="EMBL/GenBank/DDBJ databases">
        <title>Vigna angularis (adzuki bean) Var. LongXiaoDou No. 4 denovo assembly.</title>
        <authorList>
            <person name="Xiang H."/>
        </authorList>
    </citation>
    <scope>NUCLEOTIDE SEQUENCE [LARGE SCALE GENOMIC DNA]</scope>
    <source>
        <tissue evidence="12">Leaf</tissue>
    </source>
</reference>
<dbReference type="GO" id="GO:0016020">
    <property type="term" value="C:membrane"/>
    <property type="evidence" value="ECO:0007669"/>
    <property type="project" value="UniProtKB-SubCell"/>
</dbReference>
<dbReference type="Pfam" id="PF08263">
    <property type="entry name" value="LRRNT_2"/>
    <property type="match status" value="1"/>
</dbReference>
<evidence type="ECO:0000256" key="4">
    <source>
        <dbReference type="ARBA" id="ARBA00022692"/>
    </source>
</evidence>
<dbReference type="PANTHER" id="PTHR48065:SF18">
    <property type="entry name" value="LRR RECEPTOR-LIKE KINASE FAMILY PROTEIN"/>
    <property type="match status" value="1"/>
</dbReference>
<evidence type="ECO:0000313" key="13">
    <source>
        <dbReference type="Proteomes" id="UP000743370"/>
    </source>
</evidence>
<evidence type="ECO:0000256" key="9">
    <source>
        <dbReference type="SAM" id="Phobius"/>
    </source>
</evidence>
<comment type="caution">
    <text evidence="12">The sequence shown here is derived from an EMBL/GenBank/DDBJ whole genome shotgun (WGS) entry which is preliminary data.</text>
</comment>
<dbReference type="FunFam" id="3.80.10.10:FF:000111">
    <property type="entry name" value="LRR receptor-like serine/threonine-protein kinase ERECTA"/>
    <property type="match status" value="1"/>
</dbReference>
<dbReference type="AlphaFoldDB" id="A0A8T0JW16"/>
<evidence type="ECO:0000313" key="12">
    <source>
        <dbReference type="EMBL" id="KAG2384625.1"/>
    </source>
</evidence>
<evidence type="ECO:0000256" key="3">
    <source>
        <dbReference type="ARBA" id="ARBA00022614"/>
    </source>
</evidence>
<dbReference type="PRINTS" id="PR00019">
    <property type="entry name" value="LEURICHRPT"/>
</dbReference>
<evidence type="ECO:0000256" key="2">
    <source>
        <dbReference type="ARBA" id="ARBA00009592"/>
    </source>
</evidence>
<evidence type="ECO:0000256" key="6">
    <source>
        <dbReference type="ARBA" id="ARBA00022989"/>
    </source>
</evidence>
<keyword evidence="7 9" id="KW-0472">Membrane</keyword>
<dbReference type="Gene3D" id="3.80.10.10">
    <property type="entry name" value="Ribonuclease Inhibitor"/>
    <property type="match status" value="2"/>
</dbReference>
<feature type="signal peptide" evidence="10">
    <location>
        <begin position="1"/>
        <end position="23"/>
    </location>
</feature>
<comment type="subcellular location">
    <subcellularLocation>
        <location evidence="1">Membrane</location>
        <topology evidence="1">Single-pass membrane protein</topology>
    </subcellularLocation>
</comment>
<name>A0A8T0JW16_PHAAN</name>
<protein>
    <recommendedName>
        <fullName evidence="11">Leucine-rich repeat-containing N-terminal plant-type domain-containing protein</fullName>
    </recommendedName>
</protein>
<evidence type="ECO:0000256" key="10">
    <source>
        <dbReference type="SAM" id="SignalP"/>
    </source>
</evidence>
<dbReference type="EMBL" id="JABFOF010000008">
    <property type="protein sequence ID" value="KAG2384625.1"/>
    <property type="molecule type" value="Genomic_DNA"/>
</dbReference>
<keyword evidence="6 9" id="KW-1133">Transmembrane helix</keyword>
<keyword evidence="10" id="KW-0732">Signal</keyword>
<accession>A0A8T0JW16</accession>
<keyword evidence="8" id="KW-0325">Glycoprotein</keyword>